<reference evidence="2 3" key="1">
    <citation type="submission" date="2019-11" db="EMBL/GenBank/DDBJ databases">
        <title>Green- and brown-colored morphotypes of Chlorobia in the stratified aquatic ecosystems of Kandalaksha Gulf (White Sea): A model for study of the accessory genome evolution.</title>
        <authorList>
            <person name="Grouzdev D.S."/>
        </authorList>
    </citation>
    <scope>NUCLEOTIDE SEQUENCE [LARGE SCALE GENOMIC DNA]</scope>
    <source>
        <strain evidence="2 3">ZM</strain>
    </source>
</reference>
<evidence type="ECO:0000313" key="3">
    <source>
        <dbReference type="Proteomes" id="UP000489351"/>
    </source>
</evidence>
<name>A0ABW9URZ5_CHLPH</name>
<dbReference type="Pfam" id="PF02534">
    <property type="entry name" value="T4SS-DNA_transf"/>
    <property type="match status" value="1"/>
</dbReference>
<dbReference type="EMBL" id="WUBZ01000110">
    <property type="protein sequence ID" value="MWV55317.1"/>
    <property type="molecule type" value="Genomic_DNA"/>
</dbReference>
<evidence type="ECO:0000256" key="1">
    <source>
        <dbReference type="SAM" id="MobiDB-lite"/>
    </source>
</evidence>
<protein>
    <submittedName>
        <fullName evidence="2">Conjugal transfer protein TrbG</fullName>
    </submittedName>
</protein>
<dbReference type="RefSeq" id="WP_160460419.1">
    <property type="nucleotide sequence ID" value="NZ_WUBZ01000110.1"/>
</dbReference>
<sequence length="174" mass="19360">GEILQLPGSEALVMVGNLPPYRAKKIMYYQDPRFSQRAWLPAPDGHEEQWRELIRQPENHWFSSPRTEPQSTGPCCDGTVTDGLAATGGVDTVLAERDHEVELPDAAIPELDMAMPEIPESCLLASSLMDEAEDVRGHEPDDDFDRKSIRNRSAERSRQIEFGSNNFGGGDLPL</sequence>
<gene>
    <name evidence="2" type="ORF">GJ685_09710</name>
</gene>
<dbReference type="Proteomes" id="UP000489351">
    <property type="component" value="Unassembled WGS sequence"/>
</dbReference>
<proteinExistence type="predicted"/>
<accession>A0ABW9URZ5</accession>
<keyword evidence="3" id="KW-1185">Reference proteome</keyword>
<evidence type="ECO:0000313" key="2">
    <source>
        <dbReference type="EMBL" id="MWV55317.1"/>
    </source>
</evidence>
<organism evidence="2 3">
    <name type="scientific">Chlorobium phaeovibrioides</name>
    <dbReference type="NCBI Taxonomy" id="1094"/>
    <lineage>
        <taxon>Bacteria</taxon>
        <taxon>Pseudomonadati</taxon>
        <taxon>Chlorobiota</taxon>
        <taxon>Chlorobiia</taxon>
        <taxon>Chlorobiales</taxon>
        <taxon>Chlorobiaceae</taxon>
        <taxon>Chlorobium/Pelodictyon group</taxon>
        <taxon>Chlorobium</taxon>
    </lineage>
</organism>
<feature type="non-terminal residue" evidence="2">
    <location>
        <position position="1"/>
    </location>
</feature>
<feature type="region of interest" description="Disordered" evidence="1">
    <location>
        <begin position="129"/>
        <end position="174"/>
    </location>
</feature>
<comment type="caution">
    <text evidence="2">The sequence shown here is derived from an EMBL/GenBank/DDBJ whole genome shotgun (WGS) entry which is preliminary data.</text>
</comment>
<dbReference type="InterPro" id="IPR003688">
    <property type="entry name" value="TraG/VirD4"/>
</dbReference>
<feature type="compositionally biased region" description="Basic and acidic residues" evidence="1">
    <location>
        <begin position="134"/>
        <end position="159"/>
    </location>
</feature>